<evidence type="ECO:0000313" key="1">
    <source>
        <dbReference type="EMBL" id="MCI72236.1"/>
    </source>
</evidence>
<dbReference type="AlphaFoldDB" id="A0A392UIG3"/>
<sequence>KRVLNLIEIRILNLDFMYQGFMDQMK</sequence>
<keyword evidence="2" id="KW-1185">Reference proteome</keyword>
<dbReference type="Proteomes" id="UP000265520">
    <property type="component" value="Unassembled WGS sequence"/>
</dbReference>
<organism evidence="1 2">
    <name type="scientific">Trifolium medium</name>
    <dbReference type="NCBI Taxonomy" id="97028"/>
    <lineage>
        <taxon>Eukaryota</taxon>
        <taxon>Viridiplantae</taxon>
        <taxon>Streptophyta</taxon>
        <taxon>Embryophyta</taxon>
        <taxon>Tracheophyta</taxon>
        <taxon>Spermatophyta</taxon>
        <taxon>Magnoliopsida</taxon>
        <taxon>eudicotyledons</taxon>
        <taxon>Gunneridae</taxon>
        <taxon>Pentapetalae</taxon>
        <taxon>rosids</taxon>
        <taxon>fabids</taxon>
        <taxon>Fabales</taxon>
        <taxon>Fabaceae</taxon>
        <taxon>Papilionoideae</taxon>
        <taxon>50 kb inversion clade</taxon>
        <taxon>NPAAA clade</taxon>
        <taxon>Hologalegina</taxon>
        <taxon>IRL clade</taxon>
        <taxon>Trifolieae</taxon>
        <taxon>Trifolium</taxon>
    </lineage>
</organism>
<accession>A0A392UIG3</accession>
<comment type="caution">
    <text evidence="1">The sequence shown here is derived from an EMBL/GenBank/DDBJ whole genome shotgun (WGS) entry which is preliminary data.</text>
</comment>
<feature type="non-terminal residue" evidence="1">
    <location>
        <position position="1"/>
    </location>
</feature>
<proteinExistence type="predicted"/>
<reference evidence="1 2" key="1">
    <citation type="journal article" date="2018" name="Front. Plant Sci.">
        <title>Red Clover (Trifolium pratense) and Zigzag Clover (T. medium) - A Picture of Genomic Similarities and Differences.</title>
        <authorList>
            <person name="Dluhosova J."/>
            <person name="Istvanek J."/>
            <person name="Nedelnik J."/>
            <person name="Repkova J."/>
        </authorList>
    </citation>
    <scope>NUCLEOTIDE SEQUENCE [LARGE SCALE GENOMIC DNA]</scope>
    <source>
        <strain evidence="2">cv. 10/8</strain>
        <tissue evidence="1">Leaf</tissue>
    </source>
</reference>
<protein>
    <submittedName>
        <fullName evidence="1">Uncharacterized protein</fullName>
    </submittedName>
</protein>
<name>A0A392UIG3_9FABA</name>
<dbReference type="EMBL" id="LXQA010813730">
    <property type="protein sequence ID" value="MCI72236.1"/>
    <property type="molecule type" value="Genomic_DNA"/>
</dbReference>
<evidence type="ECO:0000313" key="2">
    <source>
        <dbReference type="Proteomes" id="UP000265520"/>
    </source>
</evidence>